<proteinExistence type="predicted"/>
<feature type="region of interest" description="Disordered" evidence="1">
    <location>
        <begin position="161"/>
        <end position="180"/>
    </location>
</feature>
<feature type="compositionally biased region" description="Gly residues" evidence="1">
    <location>
        <begin position="80"/>
        <end position="107"/>
    </location>
</feature>
<dbReference type="InterPro" id="IPR029063">
    <property type="entry name" value="SAM-dependent_MTases_sf"/>
</dbReference>
<feature type="compositionally biased region" description="Basic and acidic residues" evidence="1">
    <location>
        <begin position="108"/>
        <end position="121"/>
    </location>
</feature>
<keyword evidence="3" id="KW-1185">Reference proteome</keyword>
<evidence type="ECO:0000256" key="1">
    <source>
        <dbReference type="SAM" id="MobiDB-lite"/>
    </source>
</evidence>
<dbReference type="SUPFAM" id="SSF53335">
    <property type="entry name" value="S-adenosyl-L-methionine-dependent methyltransferases"/>
    <property type="match status" value="1"/>
</dbReference>
<organism evidence="2 3">
    <name type="scientific">Frondihabitans sucicola</name>
    <dbReference type="NCBI Taxonomy" id="1268041"/>
    <lineage>
        <taxon>Bacteria</taxon>
        <taxon>Bacillati</taxon>
        <taxon>Actinomycetota</taxon>
        <taxon>Actinomycetes</taxon>
        <taxon>Micrococcales</taxon>
        <taxon>Microbacteriaceae</taxon>
        <taxon>Frondihabitans</taxon>
    </lineage>
</organism>
<evidence type="ECO:0000313" key="3">
    <source>
        <dbReference type="Proteomes" id="UP001321486"/>
    </source>
</evidence>
<reference evidence="3" key="1">
    <citation type="journal article" date="2019" name="Int. J. Syst. Evol. Microbiol.">
        <title>The Global Catalogue of Microorganisms (GCM) 10K type strain sequencing project: providing services to taxonomists for standard genome sequencing and annotation.</title>
        <authorList>
            <consortium name="The Broad Institute Genomics Platform"/>
            <consortium name="The Broad Institute Genome Sequencing Center for Infectious Disease"/>
            <person name="Wu L."/>
            <person name="Ma J."/>
        </authorList>
    </citation>
    <scope>NUCLEOTIDE SEQUENCE [LARGE SCALE GENOMIC DNA]</scope>
    <source>
        <strain evidence="3">NBRC 108728</strain>
    </source>
</reference>
<dbReference type="RefSeq" id="WP_286346866.1">
    <property type="nucleotide sequence ID" value="NZ_AP027732.1"/>
</dbReference>
<evidence type="ECO:0008006" key="4">
    <source>
        <dbReference type="Google" id="ProtNLM"/>
    </source>
</evidence>
<sequence>MDSPASSFDLVSSQYMHLPSPDMRALVTALAASVRPGGTLLVVGHADSEHRGVPDGAPSHGAAVHGAAVHGVAARGAGAHGFGAHGGNSHGGAHGGGSHNGDAGGGSHDGDADGDSHDGDAGHGAVFADGERPAFDPDLFFTAEALVDLLSPTDWDVVAAESRPHPTRPGSDAVLHARRR</sequence>
<evidence type="ECO:0000313" key="2">
    <source>
        <dbReference type="EMBL" id="BDZ50281.1"/>
    </source>
</evidence>
<protein>
    <recommendedName>
        <fullName evidence="4">Class I SAM-dependent methyltransferase</fullName>
    </recommendedName>
</protein>
<dbReference type="EMBL" id="AP027732">
    <property type="protein sequence ID" value="BDZ50281.1"/>
    <property type="molecule type" value="Genomic_DNA"/>
</dbReference>
<name>A0ABN6Y2U5_9MICO</name>
<dbReference type="Gene3D" id="3.40.50.150">
    <property type="entry name" value="Vaccinia Virus protein VP39"/>
    <property type="match status" value="1"/>
</dbReference>
<accession>A0ABN6Y2U5</accession>
<feature type="region of interest" description="Disordered" evidence="1">
    <location>
        <begin position="80"/>
        <end position="129"/>
    </location>
</feature>
<gene>
    <name evidence="2" type="ORF">GCM10025867_25220</name>
</gene>
<dbReference type="Proteomes" id="UP001321486">
    <property type="component" value="Chromosome"/>
</dbReference>